<name>A0A285KTA0_9NOCA</name>
<dbReference type="STRING" id="1379680.GCA_001612615_00437"/>
<proteinExistence type="predicted"/>
<sequence>MTADESADEVRVRLRFPDGGAVLEYRAAAAVARRLSVELGRYGVSVTVDDQVHAELAALPNTELWSR</sequence>
<dbReference type="EMBL" id="OBEG01000001">
    <property type="protein sequence ID" value="SNY75825.1"/>
    <property type="molecule type" value="Genomic_DNA"/>
</dbReference>
<accession>A0A285KTA0</accession>
<evidence type="ECO:0000313" key="2">
    <source>
        <dbReference type="Proteomes" id="UP000219565"/>
    </source>
</evidence>
<dbReference type="Proteomes" id="UP000219565">
    <property type="component" value="Unassembled WGS sequence"/>
</dbReference>
<protein>
    <submittedName>
        <fullName evidence="1">Uncharacterized protein</fullName>
    </submittedName>
</protein>
<reference evidence="1 2" key="1">
    <citation type="submission" date="2017-09" db="EMBL/GenBank/DDBJ databases">
        <authorList>
            <person name="Ehlers B."/>
            <person name="Leendertz F.H."/>
        </authorList>
    </citation>
    <scope>NUCLEOTIDE SEQUENCE [LARGE SCALE GENOMIC DNA]</scope>
    <source>
        <strain evidence="1 2">DSM 45537</strain>
    </source>
</reference>
<organism evidence="1 2">
    <name type="scientific">Nocardia amikacinitolerans</name>
    <dbReference type="NCBI Taxonomy" id="756689"/>
    <lineage>
        <taxon>Bacteria</taxon>
        <taxon>Bacillati</taxon>
        <taxon>Actinomycetota</taxon>
        <taxon>Actinomycetes</taxon>
        <taxon>Mycobacteriales</taxon>
        <taxon>Nocardiaceae</taxon>
        <taxon>Nocardia</taxon>
    </lineage>
</organism>
<evidence type="ECO:0000313" key="1">
    <source>
        <dbReference type="EMBL" id="SNY75825.1"/>
    </source>
</evidence>
<keyword evidence="2" id="KW-1185">Reference proteome</keyword>
<dbReference type="AlphaFoldDB" id="A0A285KTA0"/>
<gene>
    <name evidence="1" type="ORF">SAMN04244553_0588</name>
</gene>
<dbReference type="RefSeq" id="WP_097243529.1">
    <property type="nucleotide sequence ID" value="NZ_JAMTCV010000002.1"/>
</dbReference>